<evidence type="ECO:0000313" key="8">
    <source>
        <dbReference type="Proteomes" id="UP000527324"/>
    </source>
</evidence>
<evidence type="ECO:0000313" key="7">
    <source>
        <dbReference type="EMBL" id="MBB5740816.1"/>
    </source>
</evidence>
<keyword evidence="8" id="KW-1185">Reference proteome</keyword>
<evidence type="ECO:0000256" key="3">
    <source>
        <dbReference type="ARBA" id="ARBA00018569"/>
    </source>
</evidence>
<dbReference type="Proteomes" id="UP000527324">
    <property type="component" value="Unassembled WGS sequence"/>
</dbReference>
<dbReference type="Gene3D" id="3.90.25.10">
    <property type="entry name" value="UDP-galactose 4-epimerase, domain 1"/>
    <property type="match status" value="1"/>
</dbReference>
<dbReference type="AlphaFoldDB" id="A0A7W9F958"/>
<dbReference type="RefSeq" id="WP_182713366.1">
    <property type="nucleotide sequence ID" value="NZ_CAJFZW010000020.1"/>
</dbReference>
<evidence type="ECO:0000256" key="1">
    <source>
        <dbReference type="ARBA" id="ARBA00004947"/>
    </source>
</evidence>
<evidence type="ECO:0000256" key="4">
    <source>
        <dbReference type="ARBA" id="ARBA00031367"/>
    </source>
</evidence>
<proteinExistence type="inferred from homology"/>
<dbReference type="Gene3D" id="3.40.50.720">
    <property type="entry name" value="NAD(P)-binding Rossmann-like Domain"/>
    <property type="match status" value="1"/>
</dbReference>
<evidence type="ECO:0000259" key="6">
    <source>
        <dbReference type="Pfam" id="PF01370"/>
    </source>
</evidence>
<dbReference type="Pfam" id="PF01370">
    <property type="entry name" value="Epimerase"/>
    <property type="match status" value="1"/>
</dbReference>
<protein>
    <recommendedName>
        <fullName evidence="3">UDP-glucose 4-epimerase</fullName>
    </recommendedName>
    <alternativeName>
        <fullName evidence="5">Galactowaldenase</fullName>
    </alternativeName>
    <alternativeName>
        <fullName evidence="4">UDP-galactose 4-epimerase</fullName>
    </alternativeName>
</protein>
<organism evidence="7 8">
    <name type="scientific">Brevundimonas aurantiaca</name>
    <dbReference type="NCBI Taxonomy" id="74316"/>
    <lineage>
        <taxon>Bacteria</taxon>
        <taxon>Pseudomonadati</taxon>
        <taxon>Pseudomonadota</taxon>
        <taxon>Alphaproteobacteria</taxon>
        <taxon>Caulobacterales</taxon>
        <taxon>Caulobacteraceae</taxon>
        <taxon>Brevundimonas</taxon>
    </lineage>
</organism>
<dbReference type="GeneID" id="88840617"/>
<dbReference type="EMBL" id="JACHOQ010000007">
    <property type="protein sequence ID" value="MBB5740816.1"/>
    <property type="molecule type" value="Genomic_DNA"/>
</dbReference>
<gene>
    <name evidence="7" type="ORF">GGQ93_002548</name>
</gene>
<keyword evidence="7" id="KW-0413">Isomerase</keyword>
<comment type="caution">
    <text evidence="7">The sequence shown here is derived from an EMBL/GenBank/DDBJ whole genome shotgun (WGS) entry which is preliminary data.</text>
</comment>
<dbReference type="PANTHER" id="PTHR43725:SF53">
    <property type="entry name" value="UDP-ARABINOSE 4-EPIMERASE 1"/>
    <property type="match status" value="1"/>
</dbReference>
<dbReference type="PANTHER" id="PTHR43725">
    <property type="entry name" value="UDP-GLUCOSE 4-EPIMERASE"/>
    <property type="match status" value="1"/>
</dbReference>
<dbReference type="InterPro" id="IPR036291">
    <property type="entry name" value="NAD(P)-bd_dom_sf"/>
</dbReference>
<comment type="pathway">
    <text evidence="1">Carbohydrate metabolism; galactose metabolism.</text>
</comment>
<dbReference type="InterPro" id="IPR001509">
    <property type="entry name" value="Epimerase_deHydtase"/>
</dbReference>
<reference evidence="7 8" key="1">
    <citation type="submission" date="2020-08" db="EMBL/GenBank/DDBJ databases">
        <title>Genomic Encyclopedia of Type Strains, Phase IV (KMG-IV): sequencing the most valuable type-strain genomes for metagenomic binning, comparative biology and taxonomic classification.</title>
        <authorList>
            <person name="Goeker M."/>
        </authorList>
    </citation>
    <scope>NUCLEOTIDE SEQUENCE [LARGE SCALE GENOMIC DNA]</scope>
    <source>
        <strain evidence="7 8">DSM 4731</strain>
    </source>
</reference>
<dbReference type="GO" id="GO:0016853">
    <property type="term" value="F:isomerase activity"/>
    <property type="evidence" value="ECO:0007669"/>
    <property type="project" value="UniProtKB-KW"/>
</dbReference>
<comment type="similarity">
    <text evidence="2">Belongs to the NAD(P)-dependent epimerase/dehydratase family.</text>
</comment>
<name>A0A7W9F958_9CAUL</name>
<evidence type="ECO:0000256" key="5">
    <source>
        <dbReference type="ARBA" id="ARBA00033067"/>
    </source>
</evidence>
<dbReference type="SUPFAM" id="SSF51735">
    <property type="entry name" value="NAD(P)-binding Rossmann-fold domains"/>
    <property type="match status" value="1"/>
</dbReference>
<feature type="domain" description="NAD-dependent epimerase/dehydratase" evidence="6">
    <location>
        <begin position="5"/>
        <end position="237"/>
    </location>
</feature>
<evidence type="ECO:0000256" key="2">
    <source>
        <dbReference type="ARBA" id="ARBA00007637"/>
    </source>
</evidence>
<accession>A0A7W9F958</accession>
<sequence length="315" mass="34258">MALYVVTGGYGFIGRALVSRLKKDGHSVVIASRAHHRGDSNDDWVEFNFNDRSTANNVTNVRPDGVFHLAWSTTPGTAESDPVADITINLAGTIALLESLSGFSSIPIVLISSGGAVYGRTDVERIPEVHPLNPISIYGTTKLAMERYALSCQRMQALDIRIARISNPFGPGQAHARQQGAATIFARKILRGEKIEIWGDGSVVRDYIDVDDVASGLSAIMALKAENLDPYPVFNVGAGQGLSLMGLIGRLELAAGVKANLAFSDRRDFDIPNNVLNVEKLQLNAKWRPRDVQERLVALVNSLRDTDQPERPTGR</sequence>